<dbReference type="InterPro" id="IPR045051">
    <property type="entry name" value="SBT"/>
</dbReference>
<dbReference type="InterPro" id="IPR000209">
    <property type="entry name" value="Peptidase_S8/S53_dom"/>
</dbReference>
<dbReference type="Gene3D" id="3.50.30.30">
    <property type="match status" value="1"/>
</dbReference>
<comment type="similarity">
    <text evidence="5">Belongs to the peptidase S8 family.</text>
</comment>
<keyword evidence="10" id="KW-1185">Reference proteome</keyword>
<organism evidence="9 10">
    <name type="scientific">Nocardioides zhouii</name>
    <dbReference type="NCBI Taxonomy" id="1168729"/>
    <lineage>
        <taxon>Bacteria</taxon>
        <taxon>Bacillati</taxon>
        <taxon>Actinomycetota</taxon>
        <taxon>Actinomycetes</taxon>
        <taxon>Propionibacteriales</taxon>
        <taxon>Nocardioidaceae</taxon>
        <taxon>Nocardioides</taxon>
    </lineage>
</organism>
<evidence type="ECO:0000259" key="8">
    <source>
        <dbReference type="Pfam" id="PF02225"/>
    </source>
</evidence>
<dbReference type="PROSITE" id="PS51892">
    <property type="entry name" value="SUBTILASE"/>
    <property type="match status" value="1"/>
</dbReference>
<feature type="active site" description="Charge relay system" evidence="4 5">
    <location>
        <position position="617"/>
    </location>
</feature>
<name>A0A4Q2SXT5_9ACTN</name>
<sequence>MSITYRGLGARRRALAILTAGALAAGVSATTATANPAEPAPDSTASTETLLGAGRYVVLLAQPGATRYDGGVKGFAPTEASAGNNFDARSDKVKQYARYLERQQGQVAASVDAGILSQTTIAASSFTAELSAEQATELAADRDVMTLVKDTAFAMDTWNTPRFLGLESASGTGTGGVWEANRGVDNAGKGVVVGILDSGIWPESGSFAGKQLKSKPNGKYKPYRSGTTIVMDKADGTQFRGFCEPGVQWDDSDCNEKLIGARYYPEAFVASVPPSKRYEHEFLSTRDGDGHGSHTAGTAAGIFGVPASVEGRDFGTVSGMAPAAKIAAYKVCFSDTDPATGGCYTSSTLAAVDDAIKDGVDVINYSISGATNTVVDAVEYAFLGAAAAGIFVAASAGNSGPTASTVAHNSPWVTTVAASTHAVFENTVVLGNGTKLKGASINGTALPSTPLVLSTSAGLAGKAAEDVRLCAPGSLDPAKVTGKVVVCDRGVVDRVLKSAAVKQAGGVGMVLTNTTPGSLDSDFHGVPSVHLDEVAGAVVKAYVATSAPTVSFEIGDTTGGTPTVVPQIAGFSSRGPAIASGSDVLKPDITGPGVSVLAAVAPPSGEGRNFDLYSGTSMSSPHIAGLAAFILGRNPGWSPMTVKSAMMTTAYDLKKADGSPDTDPFAQGAGHVDPTKFFDPGLVVVSDKDDWMSFMKGQGATGTAFQNVQPIAANSLNTPSIAQGQVAATPTITRTFTGLRTGTWKVAANVPGYAVTTDKPSVAITSVGQEVPVAFTFTRTDAPLSQYAKGFITLTGPTTVRMPVALRPVPLRSPATVAGTGADGRVAIAVTPGYSGTLDIAPSGLAKATTVQQSLAVGESLTRDVTIAAGTKVARFVADAANNAADLDLTVYRLNAAGQPVAIAGQSATGAADETVTLTNPVAANYRVVVDGYDAAPGETTIGTTYDQYLLDGTATLGGFKAEPDPLTVEQGKATSYDAVWSGLTTGRYLGLMEYNTSPTPTYVTVTVP</sequence>
<evidence type="ECO:0000256" key="2">
    <source>
        <dbReference type="ARBA" id="ARBA00022801"/>
    </source>
</evidence>
<dbReference type="InterPro" id="IPR015500">
    <property type="entry name" value="Peptidase_S8_subtilisin-rel"/>
</dbReference>
<evidence type="ECO:0000259" key="7">
    <source>
        <dbReference type="Pfam" id="PF00082"/>
    </source>
</evidence>
<proteinExistence type="inferred from homology"/>
<dbReference type="PRINTS" id="PR00723">
    <property type="entry name" value="SUBTILISIN"/>
</dbReference>
<evidence type="ECO:0000313" key="10">
    <source>
        <dbReference type="Proteomes" id="UP000291101"/>
    </source>
</evidence>
<dbReference type="InterPro" id="IPR036852">
    <property type="entry name" value="Peptidase_S8/S53_dom_sf"/>
</dbReference>
<dbReference type="Gene3D" id="3.40.50.200">
    <property type="entry name" value="Peptidase S8/S53 domain"/>
    <property type="match status" value="1"/>
</dbReference>
<comment type="caution">
    <text evidence="9">The sequence shown here is derived from an EMBL/GenBank/DDBJ whole genome shotgun (WGS) entry which is preliminary data.</text>
</comment>
<dbReference type="AlphaFoldDB" id="A0A4Q2SXT5"/>
<feature type="domain" description="Peptidase S8/S53" evidence="7">
    <location>
        <begin position="188"/>
        <end position="670"/>
    </location>
</feature>
<keyword evidence="1 5" id="KW-0645">Protease</keyword>
<evidence type="ECO:0000256" key="1">
    <source>
        <dbReference type="ARBA" id="ARBA00022670"/>
    </source>
</evidence>
<feature type="active site" description="Charge relay system" evidence="4 5">
    <location>
        <position position="197"/>
    </location>
</feature>
<dbReference type="SUPFAM" id="SSF52743">
    <property type="entry name" value="Subtilisin-like"/>
    <property type="match status" value="1"/>
</dbReference>
<evidence type="ECO:0000256" key="4">
    <source>
        <dbReference type="PIRSR" id="PIRSR615500-1"/>
    </source>
</evidence>
<feature type="active site" description="Charge relay system" evidence="4 5">
    <location>
        <position position="291"/>
    </location>
</feature>
<dbReference type="InterPro" id="IPR034197">
    <property type="entry name" value="Peptidases_S8_3"/>
</dbReference>
<reference evidence="9 10" key="1">
    <citation type="submission" date="2019-01" db="EMBL/GenBank/DDBJ databases">
        <title>Novel species of Nocardioides.</title>
        <authorList>
            <person name="Liu Q."/>
            <person name="X Y.-H."/>
        </authorList>
    </citation>
    <scope>NUCLEOTIDE SEQUENCE [LARGE SCALE GENOMIC DNA]</scope>
    <source>
        <strain evidence="9 10">HLT2-9</strain>
    </source>
</reference>
<feature type="domain" description="PA" evidence="8">
    <location>
        <begin position="467"/>
        <end position="537"/>
    </location>
</feature>
<keyword evidence="2 5" id="KW-0378">Hydrolase</keyword>
<keyword evidence="3 5" id="KW-0720">Serine protease</keyword>
<feature type="chain" id="PRO_5020808300" evidence="6">
    <location>
        <begin position="35"/>
        <end position="1009"/>
    </location>
</feature>
<feature type="signal peptide" evidence="6">
    <location>
        <begin position="1"/>
        <end position="34"/>
    </location>
</feature>
<dbReference type="RefSeq" id="WP_129426820.1">
    <property type="nucleotide sequence ID" value="NZ_SDWV01000009.1"/>
</dbReference>
<dbReference type="GO" id="GO:0004252">
    <property type="term" value="F:serine-type endopeptidase activity"/>
    <property type="evidence" value="ECO:0007669"/>
    <property type="project" value="UniProtKB-UniRule"/>
</dbReference>
<evidence type="ECO:0000256" key="5">
    <source>
        <dbReference type="PROSITE-ProRule" id="PRU01240"/>
    </source>
</evidence>
<dbReference type="InterPro" id="IPR003137">
    <property type="entry name" value="PA_domain"/>
</dbReference>
<evidence type="ECO:0000313" key="9">
    <source>
        <dbReference type="EMBL" id="RYC11026.1"/>
    </source>
</evidence>
<dbReference type="Proteomes" id="UP000291101">
    <property type="component" value="Unassembled WGS sequence"/>
</dbReference>
<dbReference type="Gene3D" id="2.60.120.380">
    <property type="match status" value="1"/>
</dbReference>
<dbReference type="OrthoDB" id="614750at2"/>
<dbReference type="Gene3D" id="2.60.40.2310">
    <property type="match status" value="1"/>
</dbReference>
<dbReference type="Pfam" id="PF00082">
    <property type="entry name" value="Peptidase_S8"/>
    <property type="match status" value="1"/>
</dbReference>
<keyword evidence="6" id="KW-0732">Signal</keyword>
<dbReference type="Pfam" id="PF02225">
    <property type="entry name" value="PA"/>
    <property type="match status" value="1"/>
</dbReference>
<protein>
    <submittedName>
        <fullName evidence="9">Protease</fullName>
    </submittedName>
</protein>
<dbReference type="CDD" id="cd02120">
    <property type="entry name" value="PA_subtilisin_like"/>
    <property type="match status" value="1"/>
</dbReference>
<evidence type="ECO:0000256" key="3">
    <source>
        <dbReference type="ARBA" id="ARBA00022825"/>
    </source>
</evidence>
<dbReference type="CDD" id="cd04852">
    <property type="entry name" value="Peptidases_S8_3"/>
    <property type="match status" value="1"/>
</dbReference>
<dbReference type="EMBL" id="SDWV01000009">
    <property type="protein sequence ID" value="RYC11026.1"/>
    <property type="molecule type" value="Genomic_DNA"/>
</dbReference>
<dbReference type="PANTHER" id="PTHR10795">
    <property type="entry name" value="PROPROTEIN CONVERTASE SUBTILISIN/KEXIN"/>
    <property type="match status" value="1"/>
</dbReference>
<dbReference type="GO" id="GO:0006508">
    <property type="term" value="P:proteolysis"/>
    <property type="evidence" value="ECO:0007669"/>
    <property type="project" value="UniProtKB-KW"/>
</dbReference>
<dbReference type="PROSITE" id="PS00138">
    <property type="entry name" value="SUBTILASE_SER"/>
    <property type="match status" value="1"/>
</dbReference>
<evidence type="ECO:0000256" key="6">
    <source>
        <dbReference type="SAM" id="SignalP"/>
    </source>
</evidence>
<accession>A0A4Q2SXT5</accession>
<gene>
    <name evidence="9" type="ORF">EUA94_10405</name>
</gene>
<dbReference type="InterPro" id="IPR023828">
    <property type="entry name" value="Peptidase_S8_Ser-AS"/>
</dbReference>